<keyword evidence="3" id="KW-1185">Reference proteome</keyword>
<sequence length="88" mass="9694">MTSNEAIGLAIRQTRTQRNFSQEEIGASQSFVSDVERGKKSVTMNRLDLFASCLGVQPATLIIRAALLSTPNLNLDDLLEKIKSEIDN</sequence>
<dbReference type="EMBL" id="WLYI01000001">
    <property type="protein sequence ID" value="MTD17536.1"/>
    <property type="molecule type" value="Genomic_DNA"/>
</dbReference>
<feature type="domain" description="HTH cro/C1-type" evidence="1">
    <location>
        <begin position="11"/>
        <end position="61"/>
    </location>
</feature>
<gene>
    <name evidence="2" type="ORF">GIR22_00045</name>
</gene>
<name>A0A7X2RM84_9PSED</name>
<dbReference type="InterPro" id="IPR010982">
    <property type="entry name" value="Lambda_DNA-bd_dom_sf"/>
</dbReference>
<dbReference type="Proteomes" id="UP000431485">
    <property type="component" value="Unassembled WGS sequence"/>
</dbReference>
<evidence type="ECO:0000313" key="3">
    <source>
        <dbReference type="Proteomes" id="UP000431485"/>
    </source>
</evidence>
<accession>A0A7X2RM84</accession>
<protein>
    <submittedName>
        <fullName evidence="2">Helix-turn-helix domain-containing protein</fullName>
    </submittedName>
</protein>
<dbReference type="CDD" id="cd00093">
    <property type="entry name" value="HTH_XRE"/>
    <property type="match status" value="1"/>
</dbReference>
<evidence type="ECO:0000259" key="1">
    <source>
        <dbReference type="PROSITE" id="PS50943"/>
    </source>
</evidence>
<dbReference type="PROSITE" id="PS50943">
    <property type="entry name" value="HTH_CROC1"/>
    <property type="match status" value="1"/>
</dbReference>
<dbReference type="OrthoDB" id="8527218at2"/>
<dbReference type="SMART" id="SM00530">
    <property type="entry name" value="HTH_XRE"/>
    <property type="match status" value="1"/>
</dbReference>
<dbReference type="Gene3D" id="1.10.260.40">
    <property type="entry name" value="lambda repressor-like DNA-binding domains"/>
    <property type="match status" value="1"/>
</dbReference>
<dbReference type="Pfam" id="PF01381">
    <property type="entry name" value="HTH_3"/>
    <property type="match status" value="1"/>
</dbReference>
<comment type="caution">
    <text evidence="2">The sequence shown here is derived from an EMBL/GenBank/DDBJ whole genome shotgun (WGS) entry which is preliminary data.</text>
</comment>
<dbReference type="InterPro" id="IPR001387">
    <property type="entry name" value="Cro/C1-type_HTH"/>
</dbReference>
<organism evidence="2 3">
    <name type="scientific">Pseudomonas karstica</name>
    <dbReference type="NCBI Taxonomy" id="1055468"/>
    <lineage>
        <taxon>Bacteria</taxon>
        <taxon>Pseudomonadati</taxon>
        <taxon>Pseudomonadota</taxon>
        <taxon>Gammaproteobacteria</taxon>
        <taxon>Pseudomonadales</taxon>
        <taxon>Pseudomonadaceae</taxon>
        <taxon>Pseudomonas</taxon>
    </lineage>
</organism>
<dbReference type="AlphaFoldDB" id="A0A7X2RM84"/>
<dbReference type="GO" id="GO:0003677">
    <property type="term" value="F:DNA binding"/>
    <property type="evidence" value="ECO:0007669"/>
    <property type="project" value="InterPro"/>
</dbReference>
<reference evidence="2 3" key="1">
    <citation type="submission" date="2019-11" db="EMBL/GenBank/DDBJ databases">
        <title>Pseudmonas karstica sp. nov. and Pseudomonas spelaei sp. nov. from caves.</title>
        <authorList>
            <person name="Zeman M."/>
        </authorList>
    </citation>
    <scope>NUCLEOTIDE SEQUENCE [LARGE SCALE GENOMIC DNA]</scope>
    <source>
        <strain evidence="2 3">CCM 7891</strain>
    </source>
</reference>
<proteinExistence type="predicted"/>
<dbReference type="SUPFAM" id="SSF47413">
    <property type="entry name" value="lambda repressor-like DNA-binding domains"/>
    <property type="match status" value="1"/>
</dbReference>
<dbReference type="RefSeq" id="WP_154741321.1">
    <property type="nucleotide sequence ID" value="NZ_JBHSTG010000004.1"/>
</dbReference>
<evidence type="ECO:0000313" key="2">
    <source>
        <dbReference type="EMBL" id="MTD17536.1"/>
    </source>
</evidence>